<gene>
    <name evidence="3" type="ORF">HKI87_03g19860</name>
</gene>
<dbReference type="AlphaFoldDB" id="A0AAX4P2H2"/>
<dbReference type="Proteomes" id="UP001472866">
    <property type="component" value="Chromosome 03"/>
</dbReference>
<keyword evidence="2" id="KW-1133">Transmembrane helix</keyword>
<name>A0AAX4P2H2_9CHLO</name>
<feature type="transmembrane region" description="Helical" evidence="2">
    <location>
        <begin position="88"/>
        <end position="107"/>
    </location>
</feature>
<dbReference type="EMBL" id="CP151503">
    <property type="protein sequence ID" value="WZN60457.1"/>
    <property type="molecule type" value="Genomic_DNA"/>
</dbReference>
<keyword evidence="2" id="KW-0812">Transmembrane</keyword>
<keyword evidence="4" id="KW-1185">Reference proteome</keyword>
<reference evidence="3 4" key="1">
    <citation type="submission" date="2024-03" db="EMBL/GenBank/DDBJ databases">
        <title>Complete genome sequence of the green alga Chloropicon roscoffensis RCC1871.</title>
        <authorList>
            <person name="Lemieux C."/>
            <person name="Pombert J.-F."/>
            <person name="Otis C."/>
            <person name="Turmel M."/>
        </authorList>
    </citation>
    <scope>NUCLEOTIDE SEQUENCE [LARGE SCALE GENOMIC DNA]</scope>
    <source>
        <strain evidence="3 4">RCC1871</strain>
    </source>
</reference>
<evidence type="ECO:0000313" key="4">
    <source>
        <dbReference type="Proteomes" id="UP001472866"/>
    </source>
</evidence>
<feature type="compositionally biased region" description="Basic and acidic residues" evidence="1">
    <location>
        <begin position="1"/>
        <end position="12"/>
    </location>
</feature>
<feature type="region of interest" description="Disordered" evidence="1">
    <location>
        <begin position="1"/>
        <end position="22"/>
    </location>
</feature>
<protein>
    <submittedName>
        <fullName evidence="3">Uncharacterized protein</fullName>
    </submittedName>
</protein>
<accession>A0AAX4P2H2</accession>
<evidence type="ECO:0000256" key="2">
    <source>
        <dbReference type="SAM" id="Phobius"/>
    </source>
</evidence>
<organism evidence="3 4">
    <name type="scientific">Chloropicon roscoffensis</name>
    <dbReference type="NCBI Taxonomy" id="1461544"/>
    <lineage>
        <taxon>Eukaryota</taxon>
        <taxon>Viridiplantae</taxon>
        <taxon>Chlorophyta</taxon>
        <taxon>Chloropicophyceae</taxon>
        <taxon>Chloropicales</taxon>
        <taxon>Chloropicaceae</taxon>
        <taxon>Chloropicon</taxon>
    </lineage>
</organism>
<keyword evidence="2" id="KW-0472">Membrane</keyword>
<proteinExistence type="predicted"/>
<evidence type="ECO:0000256" key="1">
    <source>
        <dbReference type="SAM" id="MobiDB-lite"/>
    </source>
</evidence>
<sequence>MAEVPHQGERQQKQKRRCARPRKDVDVTVKYTSFACKRAKVVVKKKNKHTGEWTRATVNLVGRRTRNMHYSTTDKKNDRRVASVRGRILAILALVATLGVWVTIAGFSTQEGAAATTLGRRLLFIPRYSWPTAPPGPAGCLLPFRALCTSYGTRYPPDIFTALTGSY</sequence>
<evidence type="ECO:0000313" key="3">
    <source>
        <dbReference type="EMBL" id="WZN60457.1"/>
    </source>
</evidence>